<organism evidence="4">
    <name type="scientific">Mizugakiibacter sediminis</name>
    <dbReference type="NCBI Taxonomy" id="1475481"/>
    <lineage>
        <taxon>Bacteria</taxon>
        <taxon>Pseudomonadati</taxon>
        <taxon>Pseudomonadota</taxon>
        <taxon>Gammaproteobacteria</taxon>
        <taxon>Lysobacterales</taxon>
        <taxon>Rhodanobacteraceae</taxon>
        <taxon>Mizugakiibacter</taxon>
    </lineage>
</organism>
<dbReference type="Pfam" id="PF02834">
    <property type="entry name" value="LigT_PEase"/>
    <property type="match status" value="2"/>
</dbReference>
<dbReference type="InterPro" id="IPR014051">
    <property type="entry name" value="Phosphoesterase_HXTX"/>
</dbReference>
<protein>
    <recommendedName>
        <fullName evidence="2">RNA 2',3'-cyclic phosphodiesterase</fullName>
        <shortName evidence="2">RNA 2',3'-CPDase</shortName>
        <ecNumber evidence="2">3.1.4.58</ecNumber>
    </recommendedName>
</protein>
<dbReference type="InterPro" id="IPR009097">
    <property type="entry name" value="Cyclic_Pdiesterase"/>
</dbReference>
<dbReference type="GO" id="GO:0016874">
    <property type="term" value="F:ligase activity"/>
    <property type="evidence" value="ECO:0007669"/>
    <property type="project" value="UniProtKB-KW"/>
</dbReference>
<dbReference type="OrthoDB" id="7061261at2"/>
<dbReference type="InterPro" id="IPR004175">
    <property type="entry name" value="RNA_CPDase"/>
</dbReference>
<dbReference type="Gene3D" id="3.90.1140.10">
    <property type="entry name" value="Cyclic phosphodiesterase"/>
    <property type="match status" value="1"/>
</dbReference>
<feature type="domain" description="Phosphoesterase HXTX" evidence="3">
    <location>
        <begin position="104"/>
        <end position="173"/>
    </location>
</feature>
<feature type="active site" description="Proton acceptor" evidence="2">
    <location>
        <position position="132"/>
    </location>
</feature>
<comment type="similarity">
    <text evidence="2">Belongs to the 2H phosphoesterase superfamily. ThpR family.</text>
</comment>
<dbReference type="PANTHER" id="PTHR35561">
    <property type="entry name" value="RNA 2',3'-CYCLIC PHOSPHODIESTERASE"/>
    <property type="match status" value="1"/>
</dbReference>
<dbReference type="AlphaFoldDB" id="A0A0K8QQ05"/>
<name>A0A0K8QQ05_9GAMM</name>
<feature type="short sequence motif" description="HXTX 1" evidence="2">
    <location>
        <begin position="48"/>
        <end position="51"/>
    </location>
</feature>
<dbReference type="GO" id="GO:0004113">
    <property type="term" value="F:2',3'-cyclic-nucleotide 3'-phosphodiesterase activity"/>
    <property type="evidence" value="ECO:0007669"/>
    <property type="project" value="InterPro"/>
</dbReference>
<sequence>MAAVPLRCFLALDPDPATLDALAALQGRLRGGRRTQPGVRWTAPAQQHLTLRFFGAASEAQARALGEALPALAIAAPTLAGCGLALWPHARQPRVLVLRLATPPALRHLAERAEALARAQGFGAERRAFRAHVTLARLGPQARPPAPDPEAALPACRFEALTLYASTLTAEGALYTVLQRAWLPVAAAGP</sequence>
<dbReference type="EMBL" id="DF970209">
    <property type="protein sequence ID" value="GAP66512.1"/>
    <property type="molecule type" value="Genomic_DNA"/>
</dbReference>
<keyword evidence="1 2" id="KW-0378">Hydrolase</keyword>
<gene>
    <name evidence="4" type="ORF">MBSD_n1820</name>
</gene>
<dbReference type="STRING" id="1475481.GCA_000953855_01854"/>
<reference evidence="4" key="1">
    <citation type="submission" date="2015-08" db="EMBL/GenBank/DDBJ databases">
        <title>Complete DNA Sequence of Pseudomonas syringae pv. actinidiae, the Causal Agent of Kiwifruit Canker Disease.</title>
        <authorList>
            <person name="Rikkerink E.H.A."/>
            <person name="Fineran P.C."/>
        </authorList>
    </citation>
    <scope>NUCLEOTIDE SEQUENCE</scope>
    <source>
        <strain evidence="4">SkMP5</strain>
    </source>
</reference>
<evidence type="ECO:0000313" key="4">
    <source>
        <dbReference type="EMBL" id="GAP66512.1"/>
    </source>
</evidence>
<proteinExistence type="inferred from homology"/>
<evidence type="ECO:0000259" key="3">
    <source>
        <dbReference type="Pfam" id="PF02834"/>
    </source>
</evidence>
<feature type="active site" description="Proton donor" evidence="2">
    <location>
        <position position="48"/>
    </location>
</feature>
<evidence type="ECO:0000256" key="1">
    <source>
        <dbReference type="ARBA" id="ARBA00022801"/>
    </source>
</evidence>
<dbReference type="HAMAP" id="MF_01940">
    <property type="entry name" value="RNA_CPDase"/>
    <property type="match status" value="1"/>
</dbReference>
<dbReference type="Proteomes" id="UP000253740">
    <property type="component" value="Unassembled WGS sequence"/>
</dbReference>
<comment type="catalytic activity">
    <reaction evidence="2">
        <text>a 3'-end 2',3'-cyclophospho-ribonucleotide-RNA + H2O = a 3'-end 2'-phospho-ribonucleotide-RNA + H(+)</text>
        <dbReference type="Rhea" id="RHEA:11828"/>
        <dbReference type="Rhea" id="RHEA-COMP:10464"/>
        <dbReference type="Rhea" id="RHEA-COMP:17353"/>
        <dbReference type="ChEBI" id="CHEBI:15377"/>
        <dbReference type="ChEBI" id="CHEBI:15378"/>
        <dbReference type="ChEBI" id="CHEBI:83064"/>
        <dbReference type="ChEBI" id="CHEBI:173113"/>
        <dbReference type="EC" id="3.1.4.58"/>
    </reaction>
</comment>
<dbReference type="SUPFAM" id="SSF55144">
    <property type="entry name" value="LigT-like"/>
    <property type="match status" value="1"/>
</dbReference>
<dbReference type="NCBIfam" id="TIGR02258">
    <property type="entry name" value="2_5_ligase"/>
    <property type="match status" value="1"/>
</dbReference>
<accession>A0A0K8QQ05</accession>
<feature type="short sequence motif" description="HXTX 2" evidence="2">
    <location>
        <begin position="132"/>
        <end position="135"/>
    </location>
</feature>
<comment type="function">
    <text evidence="2">Hydrolyzes RNA 2',3'-cyclic phosphodiester to an RNA 2'-phosphomonoester.</text>
</comment>
<keyword evidence="5" id="KW-1185">Reference proteome</keyword>
<feature type="domain" description="Phosphoesterase HXTX" evidence="3">
    <location>
        <begin position="13"/>
        <end position="96"/>
    </location>
</feature>
<evidence type="ECO:0000256" key="2">
    <source>
        <dbReference type="HAMAP-Rule" id="MF_01940"/>
    </source>
</evidence>
<dbReference type="EC" id="3.1.4.58" evidence="2"/>
<dbReference type="PANTHER" id="PTHR35561:SF1">
    <property type="entry name" value="RNA 2',3'-CYCLIC PHOSPHODIESTERASE"/>
    <property type="match status" value="1"/>
</dbReference>
<keyword evidence="4" id="KW-0436">Ligase</keyword>
<evidence type="ECO:0000313" key="5">
    <source>
        <dbReference type="Proteomes" id="UP000253740"/>
    </source>
</evidence>
<dbReference type="GO" id="GO:0008664">
    <property type="term" value="F:RNA 2',3'-cyclic 3'-phosphodiesterase activity"/>
    <property type="evidence" value="ECO:0007669"/>
    <property type="project" value="UniProtKB-EC"/>
</dbReference>